<organism evidence="2 3">
    <name type="scientific">Hyaloscypha bicolor E</name>
    <dbReference type="NCBI Taxonomy" id="1095630"/>
    <lineage>
        <taxon>Eukaryota</taxon>
        <taxon>Fungi</taxon>
        <taxon>Dikarya</taxon>
        <taxon>Ascomycota</taxon>
        <taxon>Pezizomycotina</taxon>
        <taxon>Leotiomycetes</taxon>
        <taxon>Helotiales</taxon>
        <taxon>Hyaloscyphaceae</taxon>
        <taxon>Hyaloscypha</taxon>
        <taxon>Hyaloscypha bicolor</taxon>
    </lineage>
</organism>
<evidence type="ECO:0000256" key="1">
    <source>
        <dbReference type="SAM" id="MobiDB-lite"/>
    </source>
</evidence>
<dbReference type="InParanoid" id="A0A2J6T3N3"/>
<name>A0A2J6T3N3_9HELO</name>
<accession>A0A2J6T3N3</accession>
<dbReference type="EMBL" id="KZ613846">
    <property type="protein sequence ID" value="PMD57617.1"/>
    <property type="molecule type" value="Genomic_DNA"/>
</dbReference>
<dbReference type="AlphaFoldDB" id="A0A2J6T3N3"/>
<feature type="compositionally biased region" description="Acidic residues" evidence="1">
    <location>
        <begin position="882"/>
        <end position="895"/>
    </location>
</feature>
<feature type="compositionally biased region" description="Polar residues" evidence="1">
    <location>
        <begin position="357"/>
        <end position="371"/>
    </location>
</feature>
<protein>
    <submittedName>
        <fullName evidence="2">Uncharacterized protein</fullName>
    </submittedName>
</protein>
<evidence type="ECO:0000313" key="2">
    <source>
        <dbReference type="EMBL" id="PMD57617.1"/>
    </source>
</evidence>
<feature type="region of interest" description="Disordered" evidence="1">
    <location>
        <begin position="357"/>
        <end position="377"/>
    </location>
</feature>
<dbReference type="RefSeq" id="XP_024734521.1">
    <property type="nucleotide sequence ID" value="XM_024887046.1"/>
</dbReference>
<proteinExistence type="predicted"/>
<keyword evidence="3" id="KW-1185">Reference proteome</keyword>
<dbReference type="OrthoDB" id="3552082at2759"/>
<dbReference type="Proteomes" id="UP000235371">
    <property type="component" value="Unassembled WGS sequence"/>
</dbReference>
<dbReference type="GeneID" id="36595122"/>
<gene>
    <name evidence="2" type="ORF">K444DRAFT_665145</name>
</gene>
<sequence>MCFGTTFICPRCGKIEYSIHPDLICGENQPFPAWHHVTGRTYNDLVCEACIREEEEALAEERRQIAQDSARAMAVKEYYRGQRATPFTDEEARGMELQRSSDIARAYSEGSRLHPFTTALIPRTLESIRIQTAAFPDDQIMQTIPERFAESLRRQAEIDATGRAITNEDRLYSYTAIQLLLDMQTRLLEAQEPSPAPLSPARRARSSWPIGFQTFTTRHHQENPPDREVNALSPEVDLLEDVQRYIQYLSNPRYERGHLRRFNDLFFSSQTNDTRNFDFVPGPNPGNHVPTFREWITSEPSLLDAIQTEDENLMGAWTATMVGYTTYLAEGLATTVHFEVFVARREEIADANRRQFNQFRPTPNFGSSRTGNRADDSGEPDIFSFHQWVVNEHMNPRHEHPRRVGDALERDLDGYERWLRVNGSQRQISDFRILRANVDNSIFDFTPALPDSPSFLTWLAEAIRRRRSRGNAEMGRREALRRYAREVVRGTTIEAQFDWTASLTRHYEENRREIYGNARGAYSQIIEDLRAARNNIRELVLLSLTYWPEEPNPVYEETLTTRRLLRRHITTEYHPSAQEWDDIMGRYVVPSECWMKPRQGNRKRGSMRWFTMRSQELLRLLTRTTTPLRSVRVRHRDKDDNALHTSGLTTLSWRCTSWLENQTQYILRTKPKNTGFCGEHISFKEPLSHATLVKGRLSSSTQVSHQGALRRERENFIRDSRRAKSLRQYFRGERAHPLPDEEYHLRSQGRYRLERFDLVTNIHSQPPAEERTPLQDAAPIDYLGEYQAGRRLHPFNVTTAEVELLVFQTEAQAYPQDQILASIVQQMEQCVQRQADIDATSRAINGEDQEYRFGHIRFTFDMHQDSYRQIPNIAAERPADTLEVESPEGQEEDEDYRAPEPPEISFYEWTIRSYQQDSTHNVGLSAQDALEADLDNYMWYLSHYGTELQANDFHRRRAQIANRWYDFDDGRLDGPPLSQWLASENQRRAGIGLNHLTCPIQSLELYWQQVLWYECGEVQEAYEVSRRLYFEENRRELYGRPRDEHCLLTERLRGAREDTWRVMAWTEHEYPHLVDAQLNLNQICQILTARIAMVMEPTDEQWTRILELGQEAVREIREALAQGPSSREVSWNAISALLSADSDCPLNTTIGDVDEFGVEGQESPRAMIEAELEWPSSEDNYEDDEDALILY</sequence>
<evidence type="ECO:0000313" key="3">
    <source>
        <dbReference type="Proteomes" id="UP000235371"/>
    </source>
</evidence>
<reference evidence="2 3" key="1">
    <citation type="submission" date="2016-04" db="EMBL/GenBank/DDBJ databases">
        <title>A degradative enzymes factory behind the ericoid mycorrhizal symbiosis.</title>
        <authorList>
            <consortium name="DOE Joint Genome Institute"/>
            <person name="Martino E."/>
            <person name="Morin E."/>
            <person name="Grelet G."/>
            <person name="Kuo A."/>
            <person name="Kohler A."/>
            <person name="Daghino S."/>
            <person name="Barry K."/>
            <person name="Choi C."/>
            <person name="Cichocki N."/>
            <person name="Clum A."/>
            <person name="Copeland A."/>
            <person name="Hainaut M."/>
            <person name="Haridas S."/>
            <person name="Labutti K."/>
            <person name="Lindquist E."/>
            <person name="Lipzen A."/>
            <person name="Khouja H.-R."/>
            <person name="Murat C."/>
            <person name="Ohm R."/>
            <person name="Olson A."/>
            <person name="Spatafora J."/>
            <person name="Veneault-Fourrey C."/>
            <person name="Henrissat B."/>
            <person name="Grigoriev I."/>
            <person name="Martin F."/>
            <person name="Perotto S."/>
        </authorList>
    </citation>
    <scope>NUCLEOTIDE SEQUENCE [LARGE SCALE GENOMIC DNA]</scope>
    <source>
        <strain evidence="2 3">E</strain>
    </source>
</reference>
<feature type="region of interest" description="Disordered" evidence="1">
    <location>
        <begin position="877"/>
        <end position="898"/>
    </location>
</feature>